<proteinExistence type="predicted"/>
<name>A0A5E7DUC6_PSEFL</name>
<gene>
    <name evidence="2" type="ORF">PS704_03909</name>
</gene>
<evidence type="ECO:0000313" key="3">
    <source>
        <dbReference type="Proteomes" id="UP000326557"/>
    </source>
</evidence>
<evidence type="ECO:0000259" key="1">
    <source>
        <dbReference type="Pfam" id="PF01522"/>
    </source>
</evidence>
<dbReference type="InterPro" id="IPR011330">
    <property type="entry name" value="Glyco_hydro/deAcase_b/a-brl"/>
</dbReference>
<dbReference type="GO" id="GO:0005975">
    <property type="term" value="P:carbohydrate metabolic process"/>
    <property type="evidence" value="ECO:0007669"/>
    <property type="project" value="InterPro"/>
</dbReference>
<sequence length="434" mass="48753">MIGGITQKPVGAGLPAKAVCQLPMMPTDTPPSRVSSLRQEVVAHAGSAIVPRGFCYGDIPLRIVFLFSAWLLSFGAMAAPGDVATLDRSTWPEQLSNPTLFDVASRAEILMFARVLLASESLDDASLAQRLGLRTINADSVNRLRQRLWQRLLTNYNFAQQSCDQDASFCFLVEDMDTLRQQAAKFQVSEDSYYIKWSEPSRLFHAQYLDEQLRKAALFPQTSSEVDRFGDYERNGEQMHDRLFLLTFDSAANAAPDNTEWVAEYLRKANMTGTFFVLGKDVQARLTERSGPPLQSTYSAQCIGVQGWEFRSHSHWQDWQDSVRRSAELVKSKLPENYVPLFRPPDGQRRSDAQGFLRSQGLQVALWDIDAQDGAGKLKASQSAQRVLTLMLLWRHGVINFNIKQDGVKTALPWLVTQTTSSGIGWEDCQDAFR</sequence>
<dbReference type="Proteomes" id="UP000326557">
    <property type="component" value="Unassembled WGS sequence"/>
</dbReference>
<evidence type="ECO:0000313" key="2">
    <source>
        <dbReference type="EMBL" id="VVO16958.1"/>
    </source>
</evidence>
<dbReference type="InterPro" id="IPR002509">
    <property type="entry name" value="NODB_dom"/>
</dbReference>
<dbReference type="GO" id="GO:0016810">
    <property type="term" value="F:hydrolase activity, acting on carbon-nitrogen (but not peptide) bonds"/>
    <property type="evidence" value="ECO:0007669"/>
    <property type="project" value="InterPro"/>
</dbReference>
<dbReference type="SUPFAM" id="SSF88713">
    <property type="entry name" value="Glycoside hydrolase/deacetylase"/>
    <property type="match status" value="1"/>
</dbReference>
<dbReference type="Pfam" id="PF01522">
    <property type="entry name" value="Polysacc_deac_1"/>
    <property type="match status" value="1"/>
</dbReference>
<accession>A0A5E7DUC6</accession>
<dbReference type="AlphaFoldDB" id="A0A5E7DUC6"/>
<dbReference type="PANTHER" id="PTHR10587">
    <property type="entry name" value="GLYCOSYL TRANSFERASE-RELATED"/>
    <property type="match status" value="1"/>
</dbReference>
<dbReference type="Gene3D" id="3.20.20.370">
    <property type="entry name" value="Glycoside hydrolase/deacetylase"/>
    <property type="match status" value="1"/>
</dbReference>
<reference evidence="2 3" key="1">
    <citation type="submission" date="2019-09" db="EMBL/GenBank/DDBJ databases">
        <authorList>
            <person name="Chandra G."/>
            <person name="Truman W A."/>
        </authorList>
    </citation>
    <scope>NUCLEOTIDE SEQUENCE [LARGE SCALE GENOMIC DNA]</scope>
    <source>
        <strain evidence="2">PS704</strain>
    </source>
</reference>
<dbReference type="InterPro" id="IPR050248">
    <property type="entry name" value="Polysacc_deacetylase_ArnD"/>
</dbReference>
<organism evidence="2 3">
    <name type="scientific">Pseudomonas fluorescens</name>
    <dbReference type="NCBI Taxonomy" id="294"/>
    <lineage>
        <taxon>Bacteria</taxon>
        <taxon>Pseudomonadati</taxon>
        <taxon>Pseudomonadota</taxon>
        <taxon>Gammaproteobacteria</taxon>
        <taxon>Pseudomonadales</taxon>
        <taxon>Pseudomonadaceae</taxon>
        <taxon>Pseudomonas</taxon>
    </lineage>
</organism>
<dbReference type="CDD" id="cd10917">
    <property type="entry name" value="CE4_NodB_like_6s_7s"/>
    <property type="match status" value="1"/>
</dbReference>
<feature type="domain" description="NodB homology" evidence="1">
    <location>
        <begin position="239"/>
        <end position="364"/>
    </location>
</feature>
<protein>
    <recommendedName>
        <fullName evidence="1">NodB homology domain-containing protein</fullName>
    </recommendedName>
</protein>
<dbReference type="EMBL" id="CABVHP010000012">
    <property type="protein sequence ID" value="VVO16958.1"/>
    <property type="molecule type" value="Genomic_DNA"/>
</dbReference>